<protein>
    <submittedName>
        <fullName evidence="3">Amidohydrolase family protein</fullName>
    </submittedName>
</protein>
<dbReference type="InterPro" id="IPR006680">
    <property type="entry name" value="Amidohydro-rel"/>
</dbReference>
<dbReference type="Pfam" id="PF04909">
    <property type="entry name" value="Amidohydro_2"/>
    <property type="match status" value="1"/>
</dbReference>
<proteinExistence type="inferred from homology"/>
<comment type="caution">
    <text evidence="3">The sequence shown here is derived from an EMBL/GenBank/DDBJ whole genome shotgun (WGS) entry which is preliminary data.</text>
</comment>
<name>A0ABP7NRC8_9SPHI</name>
<dbReference type="SUPFAM" id="SSF51556">
    <property type="entry name" value="Metallo-dependent hydrolases"/>
    <property type="match status" value="1"/>
</dbReference>
<comment type="similarity">
    <text evidence="1">Belongs to the metallo-dependent hydrolases superfamily.</text>
</comment>
<evidence type="ECO:0000259" key="2">
    <source>
        <dbReference type="Pfam" id="PF04909"/>
    </source>
</evidence>
<dbReference type="EMBL" id="BAABAK010000001">
    <property type="protein sequence ID" value="GAA3952567.1"/>
    <property type="molecule type" value="Genomic_DNA"/>
</dbReference>
<organism evidence="3 4">
    <name type="scientific">Pedobacter ginsengiterrae</name>
    <dbReference type="NCBI Taxonomy" id="871696"/>
    <lineage>
        <taxon>Bacteria</taxon>
        <taxon>Pseudomonadati</taxon>
        <taxon>Bacteroidota</taxon>
        <taxon>Sphingobacteriia</taxon>
        <taxon>Sphingobacteriales</taxon>
        <taxon>Sphingobacteriaceae</taxon>
        <taxon>Pedobacter</taxon>
    </lineage>
</organism>
<gene>
    <name evidence="3" type="ORF">GCM10022246_03550</name>
</gene>
<evidence type="ECO:0000256" key="1">
    <source>
        <dbReference type="ARBA" id="ARBA00038310"/>
    </source>
</evidence>
<keyword evidence="4" id="KW-1185">Reference proteome</keyword>
<evidence type="ECO:0000313" key="4">
    <source>
        <dbReference type="Proteomes" id="UP001501081"/>
    </source>
</evidence>
<dbReference type="PANTHER" id="PTHR43569:SF2">
    <property type="entry name" value="AMIDOHYDROLASE-RELATED DOMAIN-CONTAINING PROTEIN"/>
    <property type="match status" value="1"/>
</dbReference>
<dbReference type="InterPro" id="IPR032466">
    <property type="entry name" value="Metal_Hydrolase"/>
</dbReference>
<dbReference type="PANTHER" id="PTHR43569">
    <property type="entry name" value="AMIDOHYDROLASE"/>
    <property type="match status" value="1"/>
</dbReference>
<dbReference type="InterPro" id="IPR052350">
    <property type="entry name" value="Metallo-dep_Lactonases"/>
</dbReference>
<accession>A0ABP7NRC8</accession>
<feature type="domain" description="Amidohydrolase-related" evidence="2">
    <location>
        <begin position="2"/>
        <end position="271"/>
    </location>
</feature>
<dbReference type="RefSeq" id="WP_316758082.1">
    <property type="nucleotide sequence ID" value="NZ_BAABAK010000001.1"/>
</dbReference>
<reference evidence="4" key="1">
    <citation type="journal article" date="2019" name="Int. J. Syst. Evol. Microbiol.">
        <title>The Global Catalogue of Microorganisms (GCM) 10K type strain sequencing project: providing services to taxonomists for standard genome sequencing and annotation.</title>
        <authorList>
            <consortium name="The Broad Institute Genomics Platform"/>
            <consortium name="The Broad Institute Genome Sequencing Center for Infectious Disease"/>
            <person name="Wu L."/>
            <person name="Ma J."/>
        </authorList>
    </citation>
    <scope>NUCLEOTIDE SEQUENCE [LARGE SCALE GENOMIC DNA]</scope>
    <source>
        <strain evidence="4">JCM 17338</strain>
    </source>
</reference>
<dbReference type="Proteomes" id="UP001501081">
    <property type="component" value="Unassembled WGS sequence"/>
</dbReference>
<dbReference type="Gene3D" id="3.20.20.140">
    <property type="entry name" value="Metal-dependent hydrolases"/>
    <property type="match status" value="1"/>
</dbReference>
<evidence type="ECO:0000313" key="3">
    <source>
        <dbReference type="EMBL" id="GAA3952567.1"/>
    </source>
</evidence>
<sequence>MIDTHVHFWNFDPIRDEWITEDMNAIRKDFTPKNLIRTYNELHITGCVAVQANQSEEENNFLLSLAEQSEIIKGIVGWVDLRHKNLDERLKYWSSFKKIKGWRHVLQAENAGFILDKNFINGIKLLKKYGYTYDLLCYHDQLPHIIKLVDSVSNQPFVLDHCGKPDVKKQDLKTWSANIKTLAQNPNVYCKLSALLVEADWHNWKEIEIFNCFDVIFEHFGTDRVMYGSDWPVVLLSRPYADWFNLVNKYASKFSIQEKDNLFLNTGSKFYSLENFNLL</sequence>